<dbReference type="GO" id="GO:1990529">
    <property type="term" value="C:glycosylphosphatidylinositol-mannosyltransferase I complex"/>
    <property type="evidence" value="ECO:0007669"/>
    <property type="project" value="TreeGrafter"/>
</dbReference>
<evidence type="ECO:0000256" key="2">
    <source>
        <dbReference type="ARBA" id="ARBA00004687"/>
    </source>
</evidence>
<keyword evidence="7 13" id="KW-0808">Transferase</keyword>
<comment type="similarity">
    <text evidence="3 13">Belongs to the PIGM family.</text>
</comment>
<accession>A0A6A6VRA3</accession>
<keyword evidence="5 13" id="KW-0337">GPI-anchor biosynthesis</keyword>
<evidence type="ECO:0000256" key="13">
    <source>
        <dbReference type="RuleBase" id="RU365064"/>
    </source>
</evidence>
<sequence length="417" mass="47136">MAVASAFFRSSTSVFSAAVLLRVVLLVYGLVQDAYSPIKYTDIDYFVFTDAARFISQGQSPYARDTYRYTPLLAWLLYPTTWPGYWFSFGKVLFAIGDIAAGWMMFKILRNHSSMTKERALKFSSIWLLNPMVATISTRGSSEGLLGVIVIALLWAVLARRIALAGFLLGFAVHFKIYPFIYAASIVWWLGQGSTIQKPKSTKGPKSIMSKLANFVTKERIEFALYSIVAFLALNVVMYQAYGHAFLEHSYFYHLVRIDHRHNFSPYNTLLYLNSSPSNISSTSFELERLAFLPQLLLSVVMIPIALAKRDLPSTMLAQTFAFVAFNKVCTSQYFLWYMMFLPFYLPKSTLLQSGRIGGSALILWVLGQVAWLQQGYQLEFLGKSTFVPGLWASSILFFVINTGMLAIVIRDLKLGR</sequence>
<feature type="transmembrane region" description="Helical" evidence="13">
    <location>
        <begin position="357"/>
        <end position="374"/>
    </location>
</feature>
<gene>
    <name evidence="14" type="ORF">M011DRAFT_393225</name>
</gene>
<evidence type="ECO:0000256" key="6">
    <source>
        <dbReference type="ARBA" id="ARBA00022676"/>
    </source>
</evidence>
<dbReference type="GO" id="GO:0004376">
    <property type="term" value="F:GPI mannosyltransferase activity"/>
    <property type="evidence" value="ECO:0007669"/>
    <property type="project" value="InterPro"/>
</dbReference>
<dbReference type="OrthoDB" id="1741594at2759"/>
<feature type="transmembrane region" description="Helical" evidence="13">
    <location>
        <begin position="127"/>
        <end position="156"/>
    </location>
</feature>
<feature type="transmembrane region" description="Helical" evidence="13">
    <location>
        <begin position="85"/>
        <end position="106"/>
    </location>
</feature>
<feature type="transmembrane region" description="Helical" evidence="13">
    <location>
        <begin position="320"/>
        <end position="345"/>
    </location>
</feature>
<evidence type="ECO:0000313" key="15">
    <source>
        <dbReference type="Proteomes" id="UP000799440"/>
    </source>
</evidence>
<comment type="pathway">
    <text evidence="2 13">Glycolipid biosynthesis; glycosylphosphatidylinositol-anchor biosynthesis.</text>
</comment>
<comment type="subcellular location">
    <subcellularLocation>
        <location evidence="1 13">Endoplasmic reticulum membrane</location>
        <topology evidence="1 13">Multi-pass membrane protein</topology>
    </subcellularLocation>
</comment>
<evidence type="ECO:0000256" key="3">
    <source>
        <dbReference type="ARBA" id="ARBA00011071"/>
    </source>
</evidence>
<feature type="transmembrane region" description="Helical" evidence="13">
    <location>
        <begin position="12"/>
        <end position="31"/>
    </location>
</feature>
<keyword evidence="6 13" id="KW-0328">Glycosyltransferase</keyword>
<dbReference type="InterPro" id="IPR007704">
    <property type="entry name" value="PIG-M"/>
</dbReference>
<protein>
    <recommendedName>
        <fullName evidence="4 13">GPI mannosyltransferase 1</fullName>
        <ecNumber evidence="13">2.4.1.-</ecNumber>
    </recommendedName>
    <alternativeName>
        <fullName evidence="13">GPI mannosyltransferase I</fullName>
    </alternativeName>
</protein>
<keyword evidence="9 13" id="KW-0256">Endoplasmic reticulum</keyword>
<dbReference type="Proteomes" id="UP000799440">
    <property type="component" value="Unassembled WGS sequence"/>
</dbReference>
<feature type="transmembrane region" description="Helical" evidence="13">
    <location>
        <begin position="386"/>
        <end position="410"/>
    </location>
</feature>
<organism evidence="14 15">
    <name type="scientific">Sporormia fimetaria CBS 119925</name>
    <dbReference type="NCBI Taxonomy" id="1340428"/>
    <lineage>
        <taxon>Eukaryota</taxon>
        <taxon>Fungi</taxon>
        <taxon>Dikarya</taxon>
        <taxon>Ascomycota</taxon>
        <taxon>Pezizomycotina</taxon>
        <taxon>Dothideomycetes</taxon>
        <taxon>Pleosporomycetidae</taxon>
        <taxon>Pleosporales</taxon>
        <taxon>Sporormiaceae</taxon>
        <taxon>Sporormia</taxon>
    </lineage>
</organism>
<evidence type="ECO:0000256" key="11">
    <source>
        <dbReference type="ARBA" id="ARBA00023136"/>
    </source>
</evidence>
<dbReference type="GO" id="GO:0006506">
    <property type="term" value="P:GPI anchor biosynthetic process"/>
    <property type="evidence" value="ECO:0007669"/>
    <property type="project" value="UniProtKB-UniPathway"/>
</dbReference>
<keyword evidence="15" id="KW-1185">Reference proteome</keyword>
<dbReference type="AlphaFoldDB" id="A0A6A6VRA3"/>
<comment type="function">
    <text evidence="12 13">Mannosyltransferase involved in glycosylphosphatidylinositol-anchor biosynthesis. Transfers the first alpha-1,4-mannose to GlcN-acyl-PI during GPI precursor assembly. Required for cell wall integrity.</text>
</comment>
<evidence type="ECO:0000256" key="4">
    <source>
        <dbReference type="ARBA" id="ARBA00013797"/>
    </source>
</evidence>
<keyword evidence="11 13" id="KW-0472">Membrane</keyword>
<evidence type="ECO:0000313" key="14">
    <source>
        <dbReference type="EMBL" id="KAF2752324.1"/>
    </source>
</evidence>
<evidence type="ECO:0000256" key="12">
    <source>
        <dbReference type="ARBA" id="ARBA00025399"/>
    </source>
</evidence>
<proteinExistence type="inferred from homology"/>
<dbReference type="GO" id="GO:0051751">
    <property type="term" value="F:alpha-1,4-mannosyltransferase activity"/>
    <property type="evidence" value="ECO:0007669"/>
    <property type="project" value="InterPro"/>
</dbReference>
<dbReference type="PANTHER" id="PTHR12886">
    <property type="entry name" value="PIG-M MANNOSYLTRANSFERASE"/>
    <property type="match status" value="1"/>
</dbReference>
<feature type="transmembrane region" description="Helical" evidence="13">
    <location>
        <begin position="223"/>
        <end position="242"/>
    </location>
</feature>
<evidence type="ECO:0000256" key="1">
    <source>
        <dbReference type="ARBA" id="ARBA00004477"/>
    </source>
</evidence>
<dbReference type="PANTHER" id="PTHR12886:SF0">
    <property type="entry name" value="GPI MANNOSYLTRANSFERASE 1"/>
    <property type="match status" value="1"/>
</dbReference>
<keyword evidence="10 13" id="KW-1133">Transmembrane helix</keyword>
<evidence type="ECO:0000256" key="9">
    <source>
        <dbReference type="ARBA" id="ARBA00022824"/>
    </source>
</evidence>
<dbReference type="Pfam" id="PF05007">
    <property type="entry name" value="Mannosyl_trans"/>
    <property type="match status" value="1"/>
</dbReference>
<name>A0A6A6VRA3_9PLEO</name>
<reference evidence="14" key="1">
    <citation type="journal article" date="2020" name="Stud. Mycol.">
        <title>101 Dothideomycetes genomes: a test case for predicting lifestyles and emergence of pathogens.</title>
        <authorList>
            <person name="Haridas S."/>
            <person name="Albert R."/>
            <person name="Binder M."/>
            <person name="Bloem J."/>
            <person name="Labutti K."/>
            <person name="Salamov A."/>
            <person name="Andreopoulos B."/>
            <person name="Baker S."/>
            <person name="Barry K."/>
            <person name="Bills G."/>
            <person name="Bluhm B."/>
            <person name="Cannon C."/>
            <person name="Castanera R."/>
            <person name="Culley D."/>
            <person name="Daum C."/>
            <person name="Ezra D."/>
            <person name="Gonzalez J."/>
            <person name="Henrissat B."/>
            <person name="Kuo A."/>
            <person name="Liang C."/>
            <person name="Lipzen A."/>
            <person name="Lutzoni F."/>
            <person name="Magnuson J."/>
            <person name="Mondo S."/>
            <person name="Nolan M."/>
            <person name="Ohm R."/>
            <person name="Pangilinan J."/>
            <person name="Park H.-J."/>
            <person name="Ramirez L."/>
            <person name="Alfaro M."/>
            <person name="Sun H."/>
            <person name="Tritt A."/>
            <person name="Yoshinaga Y."/>
            <person name="Zwiers L.-H."/>
            <person name="Turgeon B."/>
            <person name="Goodwin S."/>
            <person name="Spatafora J."/>
            <person name="Crous P."/>
            <person name="Grigoriev I."/>
        </authorList>
    </citation>
    <scope>NUCLEOTIDE SEQUENCE</scope>
    <source>
        <strain evidence="14">CBS 119925</strain>
    </source>
</reference>
<evidence type="ECO:0000256" key="5">
    <source>
        <dbReference type="ARBA" id="ARBA00022502"/>
    </source>
</evidence>
<dbReference type="GO" id="GO:0005789">
    <property type="term" value="C:endoplasmic reticulum membrane"/>
    <property type="evidence" value="ECO:0007669"/>
    <property type="project" value="UniProtKB-SubCell"/>
</dbReference>
<keyword evidence="8 13" id="KW-0812">Transmembrane</keyword>
<dbReference type="EC" id="2.4.1.-" evidence="13"/>
<dbReference type="EMBL" id="MU006561">
    <property type="protein sequence ID" value="KAF2752324.1"/>
    <property type="molecule type" value="Genomic_DNA"/>
</dbReference>
<feature type="transmembrane region" description="Helical" evidence="13">
    <location>
        <begin position="162"/>
        <end position="190"/>
    </location>
</feature>
<evidence type="ECO:0000256" key="8">
    <source>
        <dbReference type="ARBA" id="ARBA00022692"/>
    </source>
</evidence>
<evidence type="ECO:0000256" key="10">
    <source>
        <dbReference type="ARBA" id="ARBA00022989"/>
    </source>
</evidence>
<dbReference type="UniPathway" id="UPA00196"/>
<evidence type="ECO:0000256" key="7">
    <source>
        <dbReference type="ARBA" id="ARBA00022679"/>
    </source>
</evidence>